<dbReference type="Gene3D" id="3.40.630.40">
    <property type="entry name" value="Zn-dependent exopeptidases"/>
    <property type="match status" value="1"/>
</dbReference>
<accession>A0A9X2S4V1</accession>
<gene>
    <name evidence="3" type="ORF">NSA23_07805</name>
</gene>
<sequence>MKMPRIRTILFMIILLFIILQLFYGLSFLIGRFFGTGNIIIVDPGHGGKDSGTIGINNSFEKNINLDISKKLSKRLKLMGYKVILTRNTDEYVDNNQRANLANRKKAKVFISIHCNSVENNSNANGVQVLYYPSEKNNNDVPGNELLAQTILDEVLKSTKANNKGIVERKDLIVLNQTNMPAMIVECGFLSNEDEANLLEANKYQNKIVDGIINGLENYFNYK</sequence>
<dbReference type="Pfam" id="PF01520">
    <property type="entry name" value="Amidase_3"/>
    <property type="match status" value="1"/>
</dbReference>
<dbReference type="PANTHER" id="PTHR30404">
    <property type="entry name" value="N-ACETYLMURAMOYL-L-ALANINE AMIDASE"/>
    <property type="match status" value="1"/>
</dbReference>
<proteinExistence type="predicted"/>
<evidence type="ECO:0000313" key="4">
    <source>
        <dbReference type="Proteomes" id="UP001142078"/>
    </source>
</evidence>
<reference evidence="3" key="1">
    <citation type="submission" date="2022-07" db="EMBL/GenBank/DDBJ databases">
        <title>Enhanced cultured diversity of the mouse gut microbiota enables custom-made synthetic communities.</title>
        <authorList>
            <person name="Afrizal A."/>
        </authorList>
    </citation>
    <scope>NUCLEOTIDE SEQUENCE</scope>
    <source>
        <strain evidence="3">DSM 29482</strain>
    </source>
</reference>
<dbReference type="GO" id="GO:0008745">
    <property type="term" value="F:N-acetylmuramoyl-L-alanine amidase activity"/>
    <property type="evidence" value="ECO:0007669"/>
    <property type="project" value="InterPro"/>
</dbReference>
<dbReference type="EMBL" id="JANJZL010000004">
    <property type="protein sequence ID" value="MCR2044025.1"/>
    <property type="molecule type" value="Genomic_DNA"/>
</dbReference>
<evidence type="ECO:0000256" key="1">
    <source>
        <dbReference type="ARBA" id="ARBA00022801"/>
    </source>
</evidence>
<dbReference type="RefSeq" id="WP_257490375.1">
    <property type="nucleotide sequence ID" value="NZ_JANJZL010000004.1"/>
</dbReference>
<dbReference type="AlphaFoldDB" id="A0A9X2S4V1"/>
<organism evidence="3 4">
    <name type="scientific">Anaerosalibacter massiliensis</name>
    <dbReference type="NCBI Taxonomy" id="1347392"/>
    <lineage>
        <taxon>Bacteria</taxon>
        <taxon>Bacillati</taxon>
        <taxon>Bacillota</taxon>
        <taxon>Tissierellia</taxon>
        <taxon>Tissierellales</taxon>
        <taxon>Sporanaerobacteraceae</taxon>
        <taxon>Anaerosalibacter</taxon>
    </lineage>
</organism>
<comment type="caution">
    <text evidence="3">The sequence shown here is derived from an EMBL/GenBank/DDBJ whole genome shotgun (WGS) entry which is preliminary data.</text>
</comment>
<dbReference type="CDD" id="cd02696">
    <property type="entry name" value="MurNAc-LAA"/>
    <property type="match status" value="1"/>
</dbReference>
<dbReference type="Proteomes" id="UP001142078">
    <property type="component" value="Unassembled WGS sequence"/>
</dbReference>
<dbReference type="SUPFAM" id="SSF53187">
    <property type="entry name" value="Zn-dependent exopeptidases"/>
    <property type="match status" value="1"/>
</dbReference>
<dbReference type="GO" id="GO:0009253">
    <property type="term" value="P:peptidoglycan catabolic process"/>
    <property type="evidence" value="ECO:0007669"/>
    <property type="project" value="InterPro"/>
</dbReference>
<feature type="domain" description="MurNAc-LAA" evidence="2">
    <location>
        <begin position="99"/>
        <end position="217"/>
    </location>
</feature>
<dbReference type="GO" id="GO:0030288">
    <property type="term" value="C:outer membrane-bounded periplasmic space"/>
    <property type="evidence" value="ECO:0007669"/>
    <property type="project" value="TreeGrafter"/>
</dbReference>
<evidence type="ECO:0000313" key="3">
    <source>
        <dbReference type="EMBL" id="MCR2044025.1"/>
    </source>
</evidence>
<name>A0A9X2S4V1_9FIRM</name>
<protein>
    <submittedName>
        <fullName evidence="3">N-acetylmuramoyl-L-alanine amidase</fullName>
    </submittedName>
</protein>
<dbReference type="PANTHER" id="PTHR30404:SF0">
    <property type="entry name" value="N-ACETYLMURAMOYL-L-ALANINE AMIDASE AMIC"/>
    <property type="match status" value="1"/>
</dbReference>
<dbReference type="InterPro" id="IPR050695">
    <property type="entry name" value="N-acetylmuramoyl_amidase_3"/>
</dbReference>
<keyword evidence="4" id="KW-1185">Reference proteome</keyword>
<evidence type="ECO:0000259" key="2">
    <source>
        <dbReference type="SMART" id="SM00646"/>
    </source>
</evidence>
<keyword evidence="1" id="KW-0378">Hydrolase</keyword>
<dbReference type="InterPro" id="IPR002508">
    <property type="entry name" value="MurNAc-LAA_cat"/>
</dbReference>
<dbReference type="SMART" id="SM00646">
    <property type="entry name" value="Ami_3"/>
    <property type="match status" value="1"/>
</dbReference>